<evidence type="ECO:0000313" key="2">
    <source>
        <dbReference type="EMBL" id="KAL3110919.1"/>
    </source>
</evidence>
<name>A0ABD2L8Y7_9BILA</name>
<accession>A0ABD2L8Y7</accession>
<dbReference type="InterPro" id="IPR027417">
    <property type="entry name" value="P-loop_NTPase"/>
</dbReference>
<reference evidence="2 3" key="1">
    <citation type="submission" date="2024-10" db="EMBL/GenBank/DDBJ databases">
        <authorList>
            <person name="Kim D."/>
        </authorList>
    </citation>
    <scope>NUCLEOTIDE SEQUENCE [LARGE SCALE GENOMIC DNA]</scope>
    <source>
        <strain evidence="2">BH-2024</strain>
    </source>
</reference>
<feature type="region of interest" description="Disordered" evidence="1">
    <location>
        <begin position="80"/>
        <end position="105"/>
    </location>
</feature>
<feature type="compositionally biased region" description="Low complexity" evidence="1">
    <location>
        <begin position="80"/>
        <end position="104"/>
    </location>
</feature>
<dbReference type="AlphaFoldDB" id="A0ABD2L8Y7"/>
<feature type="region of interest" description="Disordered" evidence="1">
    <location>
        <begin position="252"/>
        <end position="296"/>
    </location>
</feature>
<evidence type="ECO:0000313" key="3">
    <source>
        <dbReference type="Proteomes" id="UP001620626"/>
    </source>
</evidence>
<keyword evidence="3" id="KW-1185">Reference proteome</keyword>
<gene>
    <name evidence="2" type="ORF">niasHT_014856</name>
</gene>
<protein>
    <submittedName>
        <fullName evidence="2">Uncharacterized protein</fullName>
    </submittedName>
</protein>
<organism evidence="2 3">
    <name type="scientific">Heterodera trifolii</name>
    <dbReference type="NCBI Taxonomy" id="157864"/>
    <lineage>
        <taxon>Eukaryota</taxon>
        <taxon>Metazoa</taxon>
        <taxon>Ecdysozoa</taxon>
        <taxon>Nematoda</taxon>
        <taxon>Chromadorea</taxon>
        <taxon>Rhabditida</taxon>
        <taxon>Tylenchina</taxon>
        <taxon>Tylenchomorpha</taxon>
        <taxon>Tylenchoidea</taxon>
        <taxon>Heteroderidae</taxon>
        <taxon>Heteroderinae</taxon>
        <taxon>Heterodera</taxon>
    </lineage>
</organism>
<dbReference type="Proteomes" id="UP001620626">
    <property type="component" value="Unassembled WGS sequence"/>
</dbReference>
<dbReference type="EMBL" id="JBICBT010000528">
    <property type="protein sequence ID" value="KAL3110919.1"/>
    <property type="molecule type" value="Genomic_DNA"/>
</dbReference>
<feature type="compositionally biased region" description="Basic and acidic residues" evidence="1">
    <location>
        <begin position="267"/>
        <end position="278"/>
    </location>
</feature>
<dbReference type="SUPFAM" id="SSF52540">
    <property type="entry name" value="P-loop containing nucleoside triphosphate hydrolases"/>
    <property type="match status" value="1"/>
</dbReference>
<comment type="caution">
    <text evidence="2">The sequence shown here is derived from an EMBL/GenBank/DDBJ whole genome shotgun (WGS) entry which is preliminary data.</text>
</comment>
<proteinExistence type="predicted"/>
<evidence type="ECO:0000256" key="1">
    <source>
        <dbReference type="SAM" id="MobiDB-lite"/>
    </source>
</evidence>
<sequence length="415" mass="46190">MKRRLEMAQSEQFAHAKPVFVHPFTMCVSGCTGSGKTKWVLRLLANLDALVGPAHIDGVLYCFGEVNEDVLRLQQLESVDSTPTTTTTSTNGVKKSSSSNSSSGGNRWVRVCHALPDEEGVKRAASDCNGRLLLVLDDLMVGMRAPFLDTLFTRGSHNWGVSVVLITQHLFIRELRIARNNAHYLVLLRNPSGALQVRSLGVQLFPGALRHFLEAYDDATADPFGYLLVDMHPTTRPQMRLKTHIYPGELTVVSMSGNNNNNNSNSDRPETIQQEKRQQQQQQKQAKKRPKPSQYIQQNTSFFKQLSNCRSARARAYRQLVRGASSEQLLCLVESALNILRARVPLRSTHLKHLRAQAQHVRALGRARSGHGARRLLLRQQTGRGVPALAGLVASVVLPLLADRLMSRKDSIIQT</sequence>